<dbReference type="InterPro" id="IPR002890">
    <property type="entry name" value="MG2"/>
</dbReference>
<protein>
    <recommendedName>
        <fullName evidence="7">Alpha-2-macroglobulin domain-containing protein</fullName>
    </recommendedName>
</protein>
<evidence type="ECO:0000259" key="4">
    <source>
        <dbReference type="SMART" id="SM01360"/>
    </source>
</evidence>
<dbReference type="InterPro" id="IPR021868">
    <property type="entry name" value="Alpha_2_Macroglob_MG3"/>
</dbReference>
<dbReference type="InterPro" id="IPR047565">
    <property type="entry name" value="Alpha-macroglob_thiol-ester_cl"/>
</dbReference>
<dbReference type="SMART" id="SM01419">
    <property type="entry name" value="Thiol-ester_cl"/>
    <property type="match status" value="1"/>
</dbReference>
<dbReference type="EMBL" id="VWSH01000001">
    <property type="protein sequence ID" value="KAA5536709.1"/>
    <property type="molecule type" value="Genomic_DNA"/>
</dbReference>
<dbReference type="PANTHER" id="PTHR40094:SF1">
    <property type="entry name" value="UBIQUITIN DOMAIN-CONTAINING PROTEIN"/>
    <property type="match status" value="1"/>
</dbReference>
<dbReference type="Gene3D" id="1.50.10.20">
    <property type="match status" value="1"/>
</dbReference>
<evidence type="ECO:0000256" key="2">
    <source>
        <dbReference type="ARBA" id="ARBA00022729"/>
    </source>
</evidence>
<dbReference type="InterPro" id="IPR008930">
    <property type="entry name" value="Terpenoid_cyclase/PrenylTrfase"/>
</dbReference>
<organism evidence="5 6">
    <name type="scientific">Taibaiella lutea</name>
    <dbReference type="NCBI Taxonomy" id="2608001"/>
    <lineage>
        <taxon>Bacteria</taxon>
        <taxon>Pseudomonadati</taxon>
        <taxon>Bacteroidota</taxon>
        <taxon>Chitinophagia</taxon>
        <taxon>Chitinophagales</taxon>
        <taxon>Chitinophagaceae</taxon>
        <taxon>Taibaiella</taxon>
    </lineage>
</organism>
<dbReference type="Pfam" id="PF17973">
    <property type="entry name" value="bMG10"/>
    <property type="match status" value="1"/>
</dbReference>
<comment type="similarity">
    <text evidence="1">Belongs to the protease inhibitor I39 (alpha-2-macroglobulin) family. Bacterial alpha-2-macroglobulin subfamily.</text>
</comment>
<dbReference type="InterPro" id="IPR011625">
    <property type="entry name" value="A2M_N_BRD"/>
</dbReference>
<dbReference type="Pfam" id="PF00207">
    <property type="entry name" value="A2M"/>
    <property type="match status" value="1"/>
</dbReference>
<sequence length="1839" mass="208171">MKNLLIACLCIAAIYLNSCGPSSRVSSAEFGKYVSGFTSGKVDMDAEIKIELTAAVLDSMSAEKRDSSFLKDHISISPDVDGNFYWVDYRTIGFKPEKQFQQGRHYHVRFKLGKFINTPVKFRTFEFNFETDEKKMDISEPGLQVNNPYVAEWQNYTLIATSNFELDPKEIQKCFHATEGDKSLPVTCVQIEPKRYKIIVDSIERKNKEEKLHLEWNCKSLGLKNKEEKTISVPSLGNFKVLSMEVKDDGDQQLDITFSDAIQPSQKLDGIIEIEDASNLKFNITGNVVSVFLNERIEGTKNVTVNKGILNYKNYKMDSTNTGIVEFEGVKPALRRQNKGCILPNSQGLLYPFESIGIHTVDVRIIKIRENNVHQFLQVNELDGDDGLTRVGRIVVEKKINIIADTVNPQNQWTTHILDLGKLIQPEPGALYRVCIRFKKDYTYLDCRNDNNNDDNNENYMYESEDTEDSTWNEYGWHGNGFDGYDTWRWNEDEDPCENSYYNGGAICSNILASDIGVIYQEEKDKTARIVTTNLLNAAALPNTEISLYSYTQEKIAAGTTDANGFLRLSPNQKPFLLVAKKGKQRAYLKLTNSNTLSLSKFDIEGTDRGDGLKGFLYAERGVWRPGDSVFLHFVLNDKSNPLPAAHPVKFELSDPDGKTIFSRTTTENTGHIYPLYFKTADNARMGSYTATVTVGNARFSQDILLEYIVPNRMKLESNVDGKLLTQKDSTVQLKVMWLNGATGKGLKTQCAASLRPNWNYFTKFSDYQFIAPYNKDYRGNFELPEVITNDSGIARYNIPGVTTADAPGIMSASYVFKAFEQGGGFSIDKSVSNISVFDSYVGLKSPDGGSYYGSLDYTKSYAFPYVIVNKDQVLVAGHHLHLKIYEMQRSNWYEADEDDIATFKSYSGKICVKDTQWVAAKGDGNFKFGNIGKPYGRYMIVLKDLASGHESGMIVVFDNPYWERYSSDDADYETIVQLSSSKKVYTVGEHIKLSVPAPENANILINIESDSKIIKQFWVKGNKKNEPIDIETNATMAPGVYVHATVLQPHHYTKDGSPIRQYGIIPLKIENPETKLLPVIKMNDEIRPETPANIQVSETSGKEMNYSLVLVDEGLLDLTHYRLPDIWEFMNSQQSLKIKTWDMYDQVIGAYAGVIQNVFTIGGDGSYDESEDSKANRFKPAIINLGVFHLKAGEKKTHTFVIPNYCGRMKAFVIAYSNYNSGSAEKEFYVKKPLMLLTSAPRMMSAKENYMLPVTVFNLDKKAKKVKVTCRIEGLQGYKFNQEQNIAFNDEGDAVVNFNLQLPEAVGILNMELTATDGKEVTKEKIEIQVKPTQPVINHQKTFEVNAGSSITIDAGVKGMKGTYNSTLDVNDKMNFDFQNRLNYLIQYPHGCVEQTTSSAFAQLFLNDVQDVNDDEAKEIKDHVDIVLKKLHQFQTYNGGFAYWPYQYEVNDFASVYVLHFMTEARDKGFVVSDYIWKNALNYQKEAAKHHENSFTANSYTYWDKELTQAYRLYLLARLNQADITSMNKMQGEVLQSNTSKAFLAKAYSLIGKNDVAKNLLLTFKAKSNNSLDYSNTFGSDLRDESMSLIALNNMGSKSYCQNLANDISRLLSNNYWNSTISTSLALTALSKYYSLDKQGIHNYSLNGKAYSFSKHTQTVKLSTVAAYGNIIFKNSSAQKMYLTLNERYSDNNFIAPLINRGMKLNISYWDMNNHSLKEWSLQHGTNFMAKIEVSNTTDISMQNVALEFGIANGWQIISNRYMDDETINKNSSCDYKDAKDDGVYYYFNLTPKETKTFYVLLNASYKGTFYLPLAQCYPMYNEGYKAQQAGKWVKVGD</sequence>
<keyword evidence="2" id="KW-0732">Signal</keyword>
<comment type="caution">
    <text evidence="5">The sequence shown here is derived from an EMBL/GenBank/DDBJ whole genome shotgun (WGS) entry which is preliminary data.</text>
</comment>
<name>A0A5M6CU50_9BACT</name>
<feature type="domain" description="Alpha-2-macroglobulin" evidence="4">
    <location>
        <begin position="1182"/>
        <end position="1271"/>
    </location>
</feature>
<dbReference type="SMART" id="SM01360">
    <property type="entry name" value="A2M"/>
    <property type="match status" value="1"/>
</dbReference>
<proteinExistence type="inferred from homology"/>
<feature type="domain" description="Alpha-2-macroglobulin bait region" evidence="3">
    <location>
        <begin position="977"/>
        <end position="1119"/>
    </location>
</feature>
<evidence type="ECO:0000259" key="3">
    <source>
        <dbReference type="SMART" id="SM01359"/>
    </source>
</evidence>
<dbReference type="InterPro" id="IPR001599">
    <property type="entry name" value="Macroglobln_a2"/>
</dbReference>
<dbReference type="Gene3D" id="2.60.40.3710">
    <property type="match status" value="1"/>
</dbReference>
<dbReference type="Gene3D" id="2.60.40.1930">
    <property type="match status" value="1"/>
</dbReference>
<dbReference type="SMART" id="SM01359">
    <property type="entry name" value="A2M_N_2"/>
    <property type="match status" value="1"/>
</dbReference>
<dbReference type="InterPro" id="IPR041246">
    <property type="entry name" value="Bact_MG10"/>
</dbReference>
<evidence type="ECO:0000313" key="5">
    <source>
        <dbReference type="EMBL" id="KAA5536709.1"/>
    </source>
</evidence>
<accession>A0A5M6CU50</accession>
<dbReference type="Proteomes" id="UP000323632">
    <property type="component" value="Unassembled WGS sequence"/>
</dbReference>
<reference evidence="5 6" key="1">
    <citation type="submission" date="2019-09" db="EMBL/GenBank/DDBJ databases">
        <title>Genome sequence and assembly of Taibaiella sp.</title>
        <authorList>
            <person name="Chhetri G."/>
        </authorList>
    </citation>
    <scope>NUCLEOTIDE SEQUENCE [LARGE SCALE GENOMIC DNA]</scope>
    <source>
        <strain evidence="5 6">KVB11</strain>
    </source>
</reference>
<dbReference type="SUPFAM" id="SSF48239">
    <property type="entry name" value="Terpenoid cyclases/Protein prenyltransferases"/>
    <property type="match status" value="1"/>
</dbReference>
<dbReference type="PANTHER" id="PTHR40094">
    <property type="entry name" value="ALPHA-2-MACROGLOBULIN HOMOLOG"/>
    <property type="match status" value="1"/>
</dbReference>
<evidence type="ECO:0008006" key="7">
    <source>
        <dbReference type="Google" id="ProtNLM"/>
    </source>
</evidence>
<evidence type="ECO:0000256" key="1">
    <source>
        <dbReference type="ARBA" id="ARBA00010556"/>
    </source>
</evidence>
<keyword evidence="6" id="KW-1185">Reference proteome</keyword>
<dbReference type="Pfam" id="PF11974">
    <property type="entry name" value="bMG3"/>
    <property type="match status" value="1"/>
</dbReference>
<dbReference type="InterPro" id="IPR041203">
    <property type="entry name" value="Bact_A2M_MG5"/>
</dbReference>
<dbReference type="Pfam" id="PF17972">
    <property type="entry name" value="bMG5"/>
    <property type="match status" value="1"/>
</dbReference>
<gene>
    <name evidence="5" type="ORF">F0919_03295</name>
</gene>
<dbReference type="CDD" id="cd02891">
    <property type="entry name" value="A2M_like"/>
    <property type="match status" value="1"/>
</dbReference>
<dbReference type="Pfam" id="PF07703">
    <property type="entry name" value="A2M_BRD"/>
    <property type="match status" value="1"/>
</dbReference>
<dbReference type="RefSeq" id="WP_150031286.1">
    <property type="nucleotide sequence ID" value="NZ_VWSH01000001.1"/>
</dbReference>
<dbReference type="Pfam" id="PF01835">
    <property type="entry name" value="MG2"/>
    <property type="match status" value="1"/>
</dbReference>
<dbReference type="GO" id="GO:0004866">
    <property type="term" value="F:endopeptidase inhibitor activity"/>
    <property type="evidence" value="ECO:0007669"/>
    <property type="project" value="InterPro"/>
</dbReference>
<dbReference type="InterPro" id="IPR051802">
    <property type="entry name" value="YfhM-like"/>
</dbReference>
<evidence type="ECO:0000313" key="6">
    <source>
        <dbReference type="Proteomes" id="UP000323632"/>
    </source>
</evidence>